<dbReference type="GO" id="GO:0004494">
    <property type="term" value="F:methylmalonyl-CoA mutase activity"/>
    <property type="evidence" value="ECO:0007669"/>
    <property type="project" value="UniProtKB-EC"/>
</dbReference>
<dbReference type="GO" id="GO:0031419">
    <property type="term" value="F:cobalamin binding"/>
    <property type="evidence" value="ECO:0007669"/>
    <property type="project" value="UniProtKB-KW"/>
</dbReference>
<evidence type="ECO:0000256" key="1">
    <source>
        <dbReference type="ARBA" id="ARBA00011870"/>
    </source>
</evidence>
<dbReference type="OrthoDB" id="9762378at2"/>
<comment type="subunit">
    <text evidence="1">Heterodimer of an alpha and a beta chain.</text>
</comment>
<accession>A0A5M4F9F0</accession>
<name>A0A5M4F9F0_9ACTN</name>
<dbReference type="Gene3D" id="3.20.20.240">
    <property type="entry name" value="Methylmalonyl-CoA mutase"/>
    <property type="match status" value="1"/>
</dbReference>
<evidence type="ECO:0000259" key="3">
    <source>
        <dbReference type="Pfam" id="PF01642"/>
    </source>
</evidence>
<evidence type="ECO:0000256" key="2">
    <source>
        <dbReference type="SAM" id="MobiDB-lite"/>
    </source>
</evidence>
<dbReference type="GO" id="GO:0019678">
    <property type="term" value="P:propionate metabolic process, methylmalonyl pathway"/>
    <property type="evidence" value="ECO:0007669"/>
    <property type="project" value="TreeGrafter"/>
</dbReference>
<feature type="region of interest" description="Disordered" evidence="2">
    <location>
        <begin position="1"/>
        <end position="23"/>
    </location>
</feature>
<comment type="caution">
    <text evidence="4">The sequence shown here is derived from an EMBL/GenBank/DDBJ whole genome shotgun (WGS) entry which is preliminary data.</text>
</comment>
<dbReference type="InterPro" id="IPR006099">
    <property type="entry name" value="MeMalonylCoA_mutase_a/b_cat"/>
</dbReference>
<dbReference type="GO" id="GO:0005737">
    <property type="term" value="C:cytoplasm"/>
    <property type="evidence" value="ECO:0007669"/>
    <property type="project" value="TreeGrafter"/>
</dbReference>
<dbReference type="SUPFAM" id="SSF51703">
    <property type="entry name" value="Cobalamin (vitamin B12)-dependent enzymes"/>
    <property type="match status" value="1"/>
</dbReference>
<dbReference type="AlphaFoldDB" id="A0A5M4F9F0"/>
<evidence type="ECO:0000313" key="4">
    <source>
        <dbReference type="EMBL" id="KAA1394395.1"/>
    </source>
</evidence>
<gene>
    <name evidence="4" type="ORF">ESP70_019570</name>
</gene>
<dbReference type="PANTHER" id="PTHR48101">
    <property type="entry name" value="METHYLMALONYL-COA MUTASE, MITOCHONDRIAL-RELATED"/>
    <property type="match status" value="1"/>
</dbReference>
<dbReference type="PANTHER" id="PTHR48101:SF4">
    <property type="entry name" value="METHYLMALONYL-COA MUTASE, MITOCHONDRIAL"/>
    <property type="match status" value="1"/>
</dbReference>
<reference evidence="4" key="1">
    <citation type="submission" date="2019-09" db="EMBL/GenBank/DDBJ databases">
        <authorList>
            <person name="Li J."/>
        </authorList>
    </citation>
    <scope>NUCLEOTIDE SEQUENCE [LARGE SCALE GENOMIC DNA]</scope>
    <source>
        <strain evidence="4">JCM 14732</strain>
    </source>
</reference>
<dbReference type="InterPro" id="IPR016176">
    <property type="entry name" value="Cbl-dep_enz_cat"/>
</dbReference>
<sequence length="604" mass="62422">MPLMASDGSVDVPLSKGLEHTQDEWESATAAVLRKARKLADDAPDSDVWRKLATTTLDGITVAPLGTPSLTRELPDGGLPGQAPFTRGSAATSELEGWDVRAWFADPDAARTAKDVVTDLENGVNSLWLSVGGGAIPSDALTAILEPVFLDLAAVVLDAPAEPVEAARALAAVLADKGVTAAPGTSFGADPLGATIRGHGVTDLGIVAEIAALAQTHGARAVTVDATAVHDAGASDVQELAYSLAAGATYLRALVAAGLEVDAAAALIDFRYAATDEQFPTIAKLRAARRLWNRVAELSGVTSAAAGQLQHAVTSRPMMAKYDPYVNMLRTTVAAFAAGVGGAASVTVLPFDEPLGLPEAFSRRIARNTSSLLISESHVAAVADPAGGAHAVEKLTDDLARAAWALFGEIEERGGLVEALDFLREAIAGTVSARALDIAKRKRPITGVSEFPNLHEELPERRPYGHPLEVHRYAGEYEALRDAPASKPVFLASMGTVAAYTARGTFAANLLAAGGIDTVVAGPTEGVADVLTAYDAAGNPTTVCLVGNDKAYEEWGADLVTALREAGATHVVVAGKADIGADTTAAAGLDALAFLRETRERLSA</sequence>
<protein>
    <submittedName>
        <fullName evidence="4">Methylmalonyl-CoA mutase</fullName>
    </submittedName>
</protein>
<dbReference type="Pfam" id="PF01642">
    <property type="entry name" value="MM_CoA_mutase"/>
    <property type="match status" value="1"/>
</dbReference>
<feature type="domain" description="Methylmalonyl-CoA mutase alpha/beta chain catalytic" evidence="3">
    <location>
        <begin position="214"/>
        <end position="457"/>
    </location>
</feature>
<dbReference type="Proteomes" id="UP000380867">
    <property type="component" value="Unassembled WGS sequence"/>
</dbReference>
<dbReference type="Gene3D" id="3.40.50.280">
    <property type="entry name" value="Cobalamin-binding domain"/>
    <property type="match status" value="1"/>
</dbReference>
<evidence type="ECO:0000313" key="5">
    <source>
        <dbReference type="Proteomes" id="UP000380867"/>
    </source>
</evidence>
<proteinExistence type="predicted"/>
<dbReference type="EMBL" id="SDPQ02000004">
    <property type="protein sequence ID" value="KAA1394395.1"/>
    <property type="molecule type" value="Genomic_DNA"/>
</dbReference>
<organism evidence="4 5">
    <name type="scientific">Aeromicrobium ginsengisoli</name>
    <dbReference type="NCBI Taxonomy" id="363867"/>
    <lineage>
        <taxon>Bacteria</taxon>
        <taxon>Bacillati</taxon>
        <taxon>Actinomycetota</taxon>
        <taxon>Actinomycetes</taxon>
        <taxon>Propionibacteriales</taxon>
        <taxon>Nocardioidaceae</taxon>
        <taxon>Aeromicrobium</taxon>
    </lineage>
</organism>
<keyword evidence="5" id="KW-1185">Reference proteome</keyword>